<organism evidence="9 10">
    <name type="scientific">Pontixanthobacter rizhaonensis</name>
    <dbReference type="NCBI Taxonomy" id="2730337"/>
    <lineage>
        <taxon>Bacteria</taxon>
        <taxon>Pseudomonadati</taxon>
        <taxon>Pseudomonadota</taxon>
        <taxon>Alphaproteobacteria</taxon>
        <taxon>Sphingomonadales</taxon>
        <taxon>Erythrobacteraceae</taxon>
        <taxon>Pontixanthobacter</taxon>
    </lineage>
</organism>
<keyword evidence="8" id="KW-0769">Symport</keyword>
<keyword evidence="3 8" id="KW-0813">Transport</keyword>
<evidence type="ECO:0000256" key="6">
    <source>
        <dbReference type="ARBA" id="ARBA00022989"/>
    </source>
</evidence>
<feature type="transmembrane region" description="Helical" evidence="8">
    <location>
        <begin position="119"/>
        <end position="136"/>
    </location>
</feature>
<keyword evidence="4" id="KW-1003">Cell membrane</keyword>
<dbReference type="PANTHER" id="PTHR30330">
    <property type="entry name" value="AGSS FAMILY TRANSPORTER, SODIUM-ALANINE"/>
    <property type="match status" value="1"/>
</dbReference>
<dbReference type="PRINTS" id="PR00175">
    <property type="entry name" value="NAALASMPORT"/>
</dbReference>
<evidence type="ECO:0000256" key="4">
    <source>
        <dbReference type="ARBA" id="ARBA00022475"/>
    </source>
</evidence>
<dbReference type="InterPro" id="IPR001463">
    <property type="entry name" value="Na/Ala_symport"/>
</dbReference>
<dbReference type="EMBL" id="JABCRE010000002">
    <property type="protein sequence ID" value="NMW30553.1"/>
    <property type="molecule type" value="Genomic_DNA"/>
</dbReference>
<reference evidence="9 10" key="1">
    <citation type="submission" date="2020-04" db="EMBL/GenBank/DDBJ databases">
        <authorList>
            <person name="Liu A."/>
        </authorList>
    </citation>
    <scope>NUCLEOTIDE SEQUENCE [LARGE SCALE GENOMIC DNA]</scope>
    <source>
        <strain evidence="9 10">RZ02</strain>
    </source>
</reference>
<sequence length="511" mass="53906">MAASDTGAMEQFIDRVTNVSDFIWGGTWNGEQILQIAGQPVPPMTIILLGIGLWIMFGLKFYPIRQLGSAFKGLFKSRKGDGDGEISPFAALSTALSGQVGTGNLAGVATAIALGGPGAIFWMWVTALIGMALAFAEGSLAIRYREKTSDGVYRGGPMSYIMMGLGPKYTWLAIFFCIGTLFSALVTGNSIQANAVADGLNELFGIEEWLGGLIVAVAVFVVIIGGIKSIGGVAEKIIPFMAGAYIVMAIIALALNISDIPATFGLIFHGAFNPQAATGGFVGAAIMLAIRAGVARGLFSNEAGQGSTPIAHAVAQTNDPEQQGRMAMLGTFIDTIVICTMTALVILTVQGDFTGGGQAVPHAWNSDLEGFAMTSGAFAAAFPLEIASIPIGTLIASTALILFVFTTLLTWSYYGERAITFIYDRIPGSTRGGEKVLHMIWRVLWCVVIYLGSTLDLTLVWRMGDISNAAMALPNLLALALLSGVVFKLAQGDKKAGKDFHAETPEEPNEY</sequence>
<accession>A0A848QIQ4</accession>
<keyword evidence="8" id="KW-0997">Cell inner membrane</keyword>
<dbReference type="RefSeq" id="WP_170009321.1">
    <property type="nucleotide sequence ID" value="NZ_JABCRE010000002.1"/>
</dbReference>
<evidence type="ECO:0000256" key="5">
    <source>
        <dbReference type="ARBA" id="ARBA00022692"/>
    </source>
</evidence>
<dbReference type="PANTHER" id="PTHR30330:SF3">
    <property type="entry name" value="TRANSCRIPTIONAL REGULATOR, LRP FAMILY"/>
    <property type="match status" value="1"/>
</dbReference>
<evidence type="ECO:0000256" key="7">
    <source>
        <dbReference type="ARBA" id="ARBA00023136"/>
    </source>
</evidence>
<dbReference type="GO" id="GO:0005886">
    <property type="term" value="C:plasma membrane"/>
    <property type="evidence" value="ECO:0007669"/>
    <property type="project" value="UniProtKB-SubCell"/>
</dbReference>
<dbReference type="Gene3D" id="1.20.1740.10">
    <property type="entry name" value="Amino acid/polyamine transporter I"/>
    <property type="match status" value="1"/>
</dbReference>
<dbReference type="PROSITE" id="PS00873">
    <property type="entry name" value="NA_ALANINE_SYMP"/>
    <property type="match status" value="1"/>
</dbReference>
<keyword evidence="7 8" id="KW-0472">Membrane</keyword>
<name>A0A848QIQ4_9SPHN</name>
<feature type="transmembrane region" description="Helical" evidence="8">
    <location>
        <begin position="209"/>
        <end position="230"/>
    </location>
</feature>
<gene>
    <name evidence="9" type="ORF">HKD42_00545</name>
</gene>
<evidence type="ECO:0000256" key="2">
    <source>
        <dbReference type="ARBA" id="ARBA00009261"/>
    </source>
</evidence>
<feature type="transmembrane region" description="Helical" evidence="8">
    <location>
        <begin position="169"/>
        <end position="189"/>
    </location>
</feature>
<dbReference type="NCBIfam" id="TIGR00835">
    <property type="entry name" value="agcS"/>
    <property type="match status" value="1"/>
</dbReference>
<evidence type="ECO:0000256" key="3">
    <source>
        <dbReference type="ARBA" id="ARBA00022448"/>
    </source>
</evidence>
<feature type="transmembrane region" description="Helical" evidence="8">
    <location>
        <begin position="237"/>
        <end position="257"/>
    </location>
</feature>
<evidence type="ECO:0000256" key="1">
    <source>
        <dbReference type="ARBA" id="ARBA00004651"/>
    </source>
</evidence>
<dbReference type="Pfam" id="PF01235">
    <property type="entry name" value="Na_Ala_symp"/>
    <property type="match status" value="1"/>
</dbReference>
<feature type="transmembrane region" description="Helical" evidence="8">
    <location>
        <begin position="277"/>
        <end position="299"/>
    </location>
</feature>
<feature type="transmembrane region" description="Helical" evidence="8">
    <location>
        <begin position="435"/>
        <end position="452"/>
    </location>
</feature>
<proteinExistence type="inferred from homology"/>
<feature type="transmembrane region" description="Helical" evidence="8">
    <location>
        <begin position="472"/>
        <end position="490"/>
    </location>
</feature>
<comment type="similarity">
    <text evidence="2 8">Belongs to the alanine or glycine:cation symporter (AGCS) (TC 2.A.25) family.</text>
</comment>
<feature type="transmembrane region" description="Helical" evidence="8">
    <location>
        <begin position="44"/>
        <end position="65"/>
    </location>
</feature>
<evidence type="ECO:0000313" key="9">
    <source>
        <dbReference type="EMBL" id="NMW30553.1"/>
    </source>
</evidence>
<comment type="caution">
    <text evidence="9">The sequence shown here is derived from an EMBL/GenBank/DDBJ whole genome shotgun (WGS) entry which is preliminary data.</text>
</comment>
<keyword evidence="10" id="KW-1185">Reference proteome</keyword>
<keyword evidence="5 8" id="KW-0812">Transmembrane</keyword>
<dbReference type="GO" id="GO:0005283">
    <property type="term" value="F:amino acid:sodium symporter activity"/>
    <property type="evidence" value="ECO:0007669"/>
    <property type="project" value="InterPro"/>
</dbReference>
<evidence type="ECO:0000313" key="10">
    <source>
        <dbReference type="Proteomes" id="UP000561181"/>
    </source>
</evidence>
<dbReference type="AlphaFoldDB" id="A0A848QIQ4"/>
<evidence type="ECO:0000256" key="8">
    <source>
        <dbReference type="RuleBase" id="RU363064"/>
    </source>
</evidence>
<feature type="transmembrane region" description="Helical" evidence="8">
    <location>
        <begin position="326"/>
        <end position="347"/>
    </location>
</feature>
<feature type="transmembrane region" description="Helical" evidence="8">
    <location>
        <begin position="391"/>
        <end position="414"/>
    </location>
</feature>
<keyword evidence="6 8" id="KW-1133">Transmembrane helix</keyword>
<comment type="subcellular location">
    <subcellularLocation>
        <location evidence="8">Cell inner membrane</location>
        <topology evidence="8">Multi-pass membrane protein</topology>
    </subcellularLocation>
    <subcellularLocation>
        <location evidence="1">Cell membrane</location>
        <topology evidence="1">Multi-pass membrane protein</topology>
    </subcellularLocation>
</comment>
<dbReference type="Proteomes" id="UP000561181">
    <property type="component" value="Unassembled WGS sequence"/>
</dbReference>
<protein>
    <submittedName>
        <fullName evidence="9">Sodium:alanine symporter family protein</fullName>
    </submittedName>
</protein>